<dbReference type="InterPro" id="IPR011993">
    <property type="entry name" value="PH-like_dom_sf"/>
</dbReference>
<dbReference type="InterPro" id="IPR011992">
    <property type="entry name" value="EF-hand-dom_pair"/>
</dbReference>
<feature type="region of interest" description="Disordered" evidence="1">
    <location>
        <begin position="576"/>
        <end position="607"/>
    </location>
</feature>
<dbReference type="PANTHER" id="PTHR14383:SF2">
    <property type="entry name" value="DIFFERENTIALLY EXPRESSED IN FDCP 6 HOMOLOG"/>
    <property type="match status" value="1"/>
</dbReference>
<dbReference type="Pfam" id="PF00169">
    <property type="entry name" value="PH"/>
    <property type="match status" value="1"/>
</dbReference>
<feature type="compositionally biased region" description="Polar residues" evidence="1">
    <location>
        <begin position="598"/>
        <end position="607"/>
    </location>
</feature>
<feature type="domain" description="PH" evidence="2">
    <location>
        <begin position="240"/>
        <end position="336"/>
    </location>
</feature>
<dbReference type="Gene3D" id="2.30.29.30">
    <property type="entry name" value="Pleckstrin-homology domain (PH domain)/Phosphotyrosine-binding domain (PTB)"/>
    <property type="match status" value="1"/>
</dbReference>
<dbReference type="SUPFAM" id="SSF47473">
    <property type="entry name" value="EF-hand"/>
    <property type="match status" value="1"/>
</dbReference>
<dbReference type="EMBL" id="VWZB01000110">
    <property type="protein sequence ID" value="NXF32466.1"/>
    <property type="molecule type" value="Genomic_DNA"/>
</dbReference>
<keyword evidence="4" id="KW-1185">Reference proteome</keyword>
<dbReference type="FunFam" id="2.30.29.30:FF:000172">
    <property type="entry name" value="differentially expressed in FDCP 6 homolog"/>
    <property type="match status" value="1"/>
</dbReference>
<reference evidence="3 4" key="1">
    <citation type="submission" date="2019-09" db="EMBL/GenBank/DDBJ databases">
        <title>Bird 10,000 Genomes (B10K) Project - Family phase.</title>
        <authorList>
            <person name="Zhang G."/>
        </authorList>
    </citation>
    <scope>NUCLEOTIDE SEQUENCE [LARGE SCALE GENOMIC DNA]</scope>
    <source>
        <strain evidence="3">B10K-CU-031-10</strain>
        <tissue evidence="3">Muscle</tissue>
    </source>
</reference>
<dbReference type="PANTHER" id="PTHR14383">
    <property type="entry name" value="SWAP-70 RECOMBINASE"/>
    <property type="match status" value="1"/>
</dbReference>
<dbReference type="PROSITE" id="PS50003">
    <property type="entry name" value="PH_DOMAIN"/>
    <property type="match status" value="1"/>
</dbReference>
<name>A0A7K8SSM6_9AVES</name>
<dbReference type="Pfam" id="PF25530">
    <property type="entry name" value="EF-hand_SWAP70_N"/>
    <property type="match status" value="1"/>
</dbReference>
<dbReference type="InterPro" id="IPR057836">
    <property type="entry name" value="EF-hand_SWAP70_N"/>
</dbReference>
<feature type="compositionally biased region" description="Basic and acidic residues" evidence="1">
    <location>
        <begin position="355"/>
        <end position="375"/>
    </location>
</feature>
<dbReference type="SUPFAM" id="SSF50729">
    <property type="entry name" value="PH domain-like"/>
    <property type="match status" value="1"/>
</dbReference>
<feature type="non-terminal residue" evidence="3">
    <location>
        <position position="607"/>
    </location>
</feature>
<sequence>MDLRAELLKSIWYAFTALDVEKSGKVSKSQLKVLSHNLYTVLCIPHDPVALEEHFRDDDDGPVSSQGYMPYLNKYILDKVEEGAFVKENFDELCWTLTAKKNYKPDRNGNSIVSHQDAFKLWCLFNFLSEDKYPLVMVPDEVEYLLKKICTAMNVELNSCELDDYLSQEPQGQGGLTVWQFLDMVNSGRFLRGIEQEAVSMAVEEVYQEVIEDVLKQARSPHVLGHKPPPAPQPGVDPRVSRAQGYLWKKGQLRRNWSERWFTLKPSVLSYYMSEERKEKKGSITLDKHCCVEVLPDRDGKRCMFCVKTASRTYEMSASDTRQRQEWTLAIQTAIRLQAEGKKSLHKDLKQKRREQREQREQRKAAKEEETQRLKQLQEEKERKLQELELLKEAQRQAEILLQEEEQRRRQQHEEMQRTLEIQLREAEQARASMQAEMVLKEAEAERQRKRILELEEMQERLQEALQQEVKARQDEESVRYAQARLLAEEEEKLKQLMKLKEEQEEYIIKTQREKQVLKQEMENKNKCLEEAQKQLEEVRVNRQRVDQDVMAAQRKLRQASTNVKHWNVQMNRLMHPIGPGEKRTNASGGGFAGYQPLLSQRGSSFK</sequence>
<proteinExistence type="predicted"/>
<gene>
    <name evidence="3" type="primary">Def6</name>
    <name evidence="3" type="ORF">NYCBRA_R04639</name>
</gene>
<feature type="non-terminal residue" evidence="3">
    <location>
        <position position="1"/>
    </location>
</feature>
<dbReference type="InterPro" id="IPR001849">
    <property type="entry name" value="PH_domain"/>
</dbReference>
<dbReference type="CDD" id="cd13273">
    <property type="entry name" value="PH_SWAP-70"/>
    <property type="match status" value="1"/>
</dbReference>
<protein>
    <submittedName>
        <fullName evidence="3">DEFI6 protein</fullName>
    </submittedName>
</protein>
<dbReference type="Proteomes" id="UP000538472">
    <property type="component" value="Unassembled WGS sequence"/>
</dbReference>
<dbReference type="InterPro" id="IPR057837">
    <property type="entry name" value="PH_SWAP70"/>
</dbReference>
<dbReference type="SMART" id="SM00233">
    <property type="entry name" value="PH"/>
    <property type="match status" value="1"/>
</dbReference>
<organism evidence="3 4">
    <name type="scientific">Nyctibius bracteatus</name>
    <name type="common">Rufous potoo</name>
    <dbReference type="NCBI Taxonomy" id="48426"/>
    <lineage>
        <taxon>Eukaryota</taxon>
        <taxon>Metazoa</taxon>
        <taxon>Chordata</taxon>
        <taxon>Craniata</taxon>
        <taxon>Vertebrata</taxon>
        <taxon>Euteleostomi</taxon>
        <taxon>Archelosauria</taxon>
        <taxon>Archosauria</taxon>
        <taxon>Dinosauria</taxon>
        <taxon>Saurischia</taxon>
        <taxon>Theropoda</taxon>
        <taxon>Coelurosauria</taxon>
        <taxon>Aves</taxon>
        <taxon>Neognathae</taxon>
        <taxon>Neoaves</taxon>
        <taxon>Strisores</taxon>
        <taxon>Caprimulgiformes</taxon>
        <taxon>Nyctibiidae</taxon>
        <taxon>Nyctibius</taxon>
    </lineage>
</organism>
<accession>A0A7K8SSM6</accession>
<evidence type="ECO:0000313" key="3">
    <source>
        <dbReference type="EMBL" id="NXF32466.1"/>
    </source>
</evidence>
<feature type="region of interest" description="Disordered" evidence="1">
    <location>
        <begin position="342"/>
        <end position="375"/>
    </location>
</feature>
<evidence type="ECO:0000313" key="4">
    <source>
        <dbReference type="Proteomes" id="UP000538472"/>
    </source>
</evidence>
<evidence type="ECO:0000256" key="1">
    <source>
        <dbReference type="SAM" id="MobiDB-lite"/>
    </source>
</evidence>
<dbReference type="GO" id="GO:0005634">
    <property type="term" value="C:nucleus"/>
    <property type="evidence" value="ECO:0007669"/>
    <property type="project" value="TreeGrafter"/>
</dbReference>
<comment type="caution">
    <text evidence="3">The sequence shown here is derived from an EMBL/GenBank/DDBJ whole genome shotgun (WGS) entry which is preliminary data.</text>
</comment>
<dbReference type="GO" id="GO:0005737">
    <property type="term" value="C:cytoplasm"/>
    <property type="evidence" value="ECO:0007669"/>
    <property type="project" value="TreeGrafter"/>
</dbReference>
<dbReference type="AlphaFoldDB" id="A0A7K8SSM6"/>
<evidence type="ECO:0000259" key="2">
    <source>
        <dbReference type="PROSITE" id="PS50003"/>
    </source>
</evidence>